<comment type="caution">
    <text evidence="1">The sequence shown here is derived from an EMBL/GenBank/DDBJ whole genome shotgun (WGS) entry which is preliminary data.</text>
</comment>
<gene>
    <name evidence="1" type="ORF">QFZ22_000990</name>
</gene>
<sequence>MRVNHTGGRGGALAYLAAYDVHGAKVFGHGEKTTGIAPFIELRISCLAQ</sequence>
<evidence type="ECO:0000313" key="2">
    <source>
        <dbReference type="Proteomes" id="UP001234216"/>
    </source>
</evidence>
<name>A0AAW8F6W8_9ACTN</name>
<accession>A0AAW8F6W8</accession>
<proteinExistence type="predicted"/>
<evidence type="ECO:0000313" key="1">
    <source>
        <dbReference type="EMBL" id="MDQ0905005.1"/>
    </source>
</evidence>
<dbReference type="AlphaFoldDB" id="A0AAW8F6W8"/>
<reference evidence="1" key="1">
    <citation type="submission" date="2023-07" db="EMBL/GenBank/DDBJ databases">
        <title>Comparative genomics of wheat-associated soil bacteria to identify genetic determinants of phenazine resistance.</title>
        <authorList>
            <person name="Mouncey N."/>
        </authorList>
    </citation>
    <scope>NUCLEOTIDE SEQUENCE</scope>
    <source>
        <strain evidence="1">V4I22</strain>
    </source>
</reference>
<protein>
    <submittedName>
        <fullName evidence="1">Uncharacterized protein</fullName>
    </submittedName>
</protein>
<organism evidence="1 2">
    <name type="scientific">Streptomyces canus</name>
    <dbReference type="NCBI Taxonomy" id="58343"/>
    <lineage>
        <taxon>Bacteria</taxon>
        <taxon>Bacillati</taxon>
        <taxon>Actinomycetota</taxon>
        <taxon>Actinomycetes</taxon>
        <taxon>Kitasatosporales</taxon>
        <taxon>Streptomycetaceae</taxon>
        <taxon>Streptomyces</taxon>
        <taxon>Streptomyces aurantiacus group</taxon>
    </lineage>
</organism>
<dbReference type="EMBL" id="JAUSZV010000005">
    <property type="protein sequence ID" value="MDQ0905005.1"/>
    <property type="molecule type" value="Genomic_DNA"/>
</dbReference>
<dbReference type="RefSeq" id="WP_306986850.1">
    <property type="nucleotide sequence ID" value="NZ_JAUSZV010000005.1"/>
</dbReference>
<dbReference type="Proteomes" id="UP001234216">
    <property type="component" value="Unassembled WGS sequence"/>
</dbReference>